<dbReference type="FunFam" id="3.10.450.320:FF:000003">
    <property type="entry name" value="Protein CBG23912"/>
    <property type="match status" value="1"/>
</dbReference>
<keyword evidence="7 8" id="KW-0472">Membrane</keyword>
<dbReference type="PANTHER" id="PTHR13032:SF6">
    <property type="entry name" value="MITOCHONDRIAL IMPORT INNER MEMBRANE TRANSLOCASE SUBUNIT TIM21"/>
    <property type="match status" value="1"/>
</dbReference>
<feature type="transmembrane region" description="Helical" evidence="8">
    <location>
        <begin position="94"/>
        <end position="113"/>
    </location>
</feature>
<dbReference type="AlphaFoldDB" id="A0A2A2K5G9"/>
<comment type="function">
    <text evidence="8">Essential component of the TIM23 complex, a complex that mediates the translocation of transit peptide-containing proteins across the mitochondrial inner membrane.</text>
</comment>
<comment type="caution">
    <text evidence="10">The sequence shown here is derived from an EMBL/GenBank/DDBJ whole genome shotgun (WGS) entry which is preliminary data.</text>
</comment>
<evidence type="ECO:0000256" key="6">
    <source>
        <dbReference type="ARBA" id="ARBA00023128"/>
    </source>
</evidence>
<evidence type="ECO:0000256" key="7">
    <source>
        <dbReference type="ARBA" id="ARBA00023136"/>
    </source>
</evidence>
<gene>
    <name evidence="10" type="ORF">WR25_05113</name>
</gene>
<protein>
    <recommendedName>
        <fullName evidence="8">Mitochondrial import inner membrane translocase subunit Tim21</fullName>
    </recommendedName>
</protein>
<evidence type="ECO:0000256" key="5">
    <source>
        <dbReference type="ARBA" id="ARBA00022989"/>
    </source>
</evidence>
<dbReference type="GO" id="GO:0030150">
    <property type="term" value="P:protein import into mitochondrial matrix"/>
    <property type="evidence" value="ECO:0007669"/>
    <property type="project" value="UniProtKB-UniRule"/>
</dbReference>
<dbReference type="Pfam" id="PF08294">
    <property type="entry name" value="TIM21"/>
    <property type="match status" value="1"/>
</dbReference>
<name>A0A2A2K5G9_9BILA</name>
<evidence type="ECO:0000256" key="3">
    <source>
        <dbReference type="ARBA" id="ARBA00022692"/>
    </source>
</evidence>
<dbReference type="InterPro" id="IPR013261">
    <property type="entry name" value="Tim21"/>
</dbReference>
<dbReference type="OrthoDB" id="423283at2759"/>
<evidence type="ECO:0000313" key="10">
    <source>
        <dbReference type="EMBL" id="PAV69113.1"/>
    </source>
</evidence>
<evidence type="ECO:0000256" key="2">
    <source>
        <dbReference type="ARBA" id="ARBA00010867"/>
    </source>
</evidence>
<comment type="subcellular location">
    <subcellularLocation>
        <location evidence="8">Mitochondrion inner membrane</location>
        <topology evidence="8">Single-pass membrane protein</topology>
    </subcellularLocation>
    <subcellularLocation>
        <location evidence="1">Mitochondrion membrane</location>
        <topology evidence="1">Single-pass membrane protein</topology>
    </subcellularLocation>
</comment>
<organism evidence="10 11">
    <name type="scientific">Diploscapter pachys</name>
    <dbReference type="NCBI Taxonomy" id="2018661"/>
    <lineage>
        <taxon>Eukaryota</taxon>
        <taxon>Metazoa</taxon>
        <taxon>Ecdysozoa</taxon>
        <taxon>Nematoda</taxon>
        <taxon>Chromadorea</taxon>
        <taxon>Rhabditida</taxon>
        <taxon>Rhabditina</taxon>
        <taxon>Rhabditomorpha</taxon>
        <taxon>Rhabditoidea</taxon>
        <taxon>Rhabditidae</taxon>
        <taxon>Diploscapter</taxon>
    </lineage>
</organism>
<proteinExistence type="inferred from homology"/>
<sequence length="225" mass="25487">MLSAIVVRVGTCRAGNLPTAVFKLRKRELNRIISVSQRLFATKDTKSPTPSSSNKDEKEKTALQSSVLEQVLLDKPKKPTTFAGKAAEATTNTMLYTFVLSAVLVLGYFVYVLTAEFFADDSPIVIYTKALDLIRKDGRCLDLFGETIAGFGEETSRGRRRHVANHKYEKDGRQRIRVLFHVKGERDEGVAQAEMEKRDGNWEWRFLFVETKGRSKTSHILIDNR</sequence>
<keyword evidence="4" id="KW-0809">Transit peptide</keyword>
<reference evidence="10 11" key="1">
    <citation type="journal article" date="2017" name="Curr. Biol.">
        <title>Genome architecture and evolution of a unichromosomal asexual nematode.</title>
        <authorList>
            <person name="Fradin H."/>
            <person name="Zegar C."/>
            <person name="Gutwein M."/>
            <person name="Lucas J."/>
            <person name="Kovtun M."/>
            <person name="Corcoran D."/>
            <person name="Baugh L.R."/>
            <person name="Kiontke K."/>
            <person name="Gunsalus K."/>
            <person name="Fitch D.H."/>
            <person name="Piano F."/>
        </authorList>
    </citation>
    <scope>NUCLEOTIDE SEQUENCE [LARGE SCALE GENOMIC DNA]</scope>
    <source>
        <strain evidence="10">PF1309</strain>
    </source>
</reference>
<evidence type="ECO:0000256" key="9">
    <source>
        <dbReference type="SAM" id="MobiDB-lite"/>
    </source>
</evidence>
<keyword evidence="5 8" id="KW-1133">Transmembrane helix</keyword>
<keyword evidence="8" id="KW-0811">Translocation</keyword>
<keyword evidence="8" id="KW-0653">Protein transport</keyword>
<keyword evidence="3 8" id="KW-0812">Transmembrane</keyword>
<keyword evidence="8" id="KW-0813">Transport</keyword>
<evidence type="ECO:0000256" key="8">
    <source>
        <dbReference type="RuleBase" id="RU367142"/>
    </source>
</evidence>
<comment type="subunit">
    <text evidence="8">Component of the TIM23 complex.</text>
</comment>
<comment type="similarity">
    <text evidence="2 8">Belongs to the TIM21 family.</text>
</comment>
<dbReference type="EMBL" id="LIAE01009592">
    <property type="protein sequence ID" value="PAV69113.1"/>
    <property type="molecule type" value="Genomic_DNA"/>
</dbReference>
<keyword evidence="8" id="KW-0999">Mitochondrion inner membrane</keyword>
<dbReference type="Gene3D" id="3.10.450.320">
    <property type="entry name" value="Mitochondrial import inner membrane translocase subunit Tim21"/>
    <property type="match status" value="1"/>
</dbReference>
<dbReference type="STRING" id="2018661.A0A2A2K5G9"/>
<keyword evidence="6 8" id="KW-0496">Mitochondrion</keyword>
<evidence type="ECO:0000256" key="1">
    <source>
        <dbReference type="ARBA" id="ARBA00004304"/>
    </source>
</evidence>
<dbReference type="Proteomes" id="UP000218231">
    <property type="component" value="Unassembled WGS sequence"/>
</dbReference>
<dbReference type="PANTHER" id="PTHR13032">
    <property type="entry name" value="MITOCHONDRIAL IMPORT INNER MEMBRANE TRANSLOCASE SUBUNIT TIM21"/>
    <property type="match status" value="1"/>
</dbReference>
<feature type="region of interest" description="Disordered" evidence="9">
    <location>
        <begin position="43"/>
        <end position="62"/>
    </location>
</feature>
<evidence type="ECO:0000256" key="4">
    <source>
        <dbReference type="ARBA" id="ARBA00022946"/>
    </source>
</evidence>
<dbReference type="InterPro" id="IPR038552">
    <property type="entry name" value="Tim21_IMS_sf"/>
</dbReference>
<dbReference type="GO" id="GO:0005744">
    <property type="term" value="C:TIM23 mitochondrial import inner membrane translocase complex"/>
    <property type="evidence" value="ECO:0007669"/>
    <property type="project" value="UniProtKB-UniRule"/>
</dbReference>
<accession>A0A2A2K5G9</accession>
<evidence type="ECO:0000313" key="11">
    <source>
        <dbReference type="Proteomes" id="UP000218231"/>
    </source>
</evidence>
<keyword evidence="11" id="KW-1185">Reference proteome</keyword>